<sequence length="317" mass="36157">MSRKYGMNAEEITAERRQNFELLEILTNENQSLQKSATARLSISAVISLLSIVIGTIFLILKPSEISNTILNSVAEIICGSFLLLGIQSLASGLRSKNVDTKIQSNSKISDEVIQLSLENLQDKSSIESVVKIMKERNKNFKTWGIWWSSWIIVFAIILICIIFFNIFVNYVAQDERSIRISVELILLSSGISCFILSIITYLVLWVPSILGDFFSSIFFLPFSFILFIQLFMVRIIRFNCETSCDDITVPLYEVYTEILEEDIEVPLCGSESAFTIVRIVLEKREKLNIKRILHGLKPKNIRDPEVQSDFFNSDIL</sequence>
<keyword evidence="1" id="KW-0472">Membrane</keyword>
<evidence type="ECO:0000313" key="2">
    <source>
        <dbReference type="EMBL" id="CAG8474632.1"/>
    </source>
</evidence>
<accession>A0A9N8Z3W0</accession>
<organism evidence="2 3">
    <name type="scientific">Acaulospora morrowiae</name>
    <dbReference type="NCBI Taxonomy" id="94023"/>
    <lineage>
        <taxon>Eukaryota</taxon>
        <taxon>Fungi</taxon>
        <taxon>Fungi incertae sedis</taxon>
        <taxon>Mucoromycota</taxon>
        <taxon>Glomeromycotina</taxon>
        <taxon>Glomeromycetes</taxon>
        <taxon>Diversisporales</taxon>
        <taxon>Acaulosporaceae</taxon>
        <taxon>Acaulospora</taxon>
    </lineage>
</organism>
<gene>
    <name evidence="2" type="ORF">AMORRO_LOCUS2015</name>
</gene>
<dbReference type="EMBL" id="CAJVPV010000805">
    <property type="protein sequence ID" value="CAG8474632.1"/>
    <property type="molecule type" value="Genomic_DNA"/>
</dbReference>
<reference evidence="2" key="1">
    <citation type="submission" date="2021-06" db="EMBL/GenBank/DDBJ databases">
        <authorList>
            <person name="Kallberg Y."/>
            <person name="Tangrot J."/>
            <person name="Rosling A."/>
        </authorList>
    </citation>
    <scope>NUCLEOTIDE SEQUENCE</scope>
    <source>
        <strain evidence="2">CL551</strain>
    </source>
</reference>
<dbReference type="Proteomes" id="UP000789342">
    <property type="component" value="Unassembled WGS sequence"/>
</dbReference>
<evidence type="ECO:0000313" key="3">
    <source>
        <dbReference type="Proteomes" id="UP000789342"/>
    </source>
</evidence>
<proteinExistence type="predicted"/>
<feature type="transmembrane region" description="Helical" evidence="1">
    <location>
        <begin position="185"/>
        <end position="208"/>
    </location>
</feature>
<protein>
    <submittedName>
        <fullName evidence="2">15415_t:CDS:1</fullName>
    </submittedName>
</protein>
<feature type="transmembrane region" description="Helical" evidence="1">
    <location>
        <begin position="146"/>
        <end position="173"/>
    </location>
</feature>
<keyword evidence="1" id="KW-0812">Transmembrane</keyword>
<keyword evidence="3" id="KW-1185">Reference proteome</keyword>
<name>A0A9N8Z3W0_9GLOM</name>
<keyword evidence="1" id="KW-1133">Transmembrane helix</keyword>
<feature type="transmembrane region" description="Helical" evidence="1">
    <location>
        <begin position="41"/>
        <end position="61"/>
    </location>
</feature>
<feature type="transmembrane region" description="Helical" evidence="1">
    <location>
        <begin position="214"/>
        <end position="234"/>
    </location>
</feature>
<dbReference type="AlphaFoldDB" id="A0A9N8Z3W0"/>
<comment type="caution">
    <text evidence="2">The sequence shown here is derived from an EMBL/GenBank/DDBJ whole genome shotgun (WGS) entry which is preliminary data.</text>
</comment>
<evidence type="ECO:0000256" key="1">
    <source>
        <dbReference type="SAM" id="Phobius"/>
    </source>
</evidence>